<keyword evidence="1" id="KW-0175">Coiled coil</keyword>
<evidence type="ECO:0000313" key="3">
    <source>
        <dbReference type="Proteomes" id="UP000799757"/>
    </source>
</evidence>
<evidence type="ECO:0000313" key="2">
    <source>
        <dbReference type="EMBL" id="KAF2794768.1"/>
    </source>
</evidence>
<name>A0A6A6XES5_9PLEO</name>
<protein>
    <submittedName>
        <fullName evidence="2">Uncharacterized protein</fullName>
    </submittedName>
</protein>
<sequence length="261" mass="29413">MNHLAAPGYLDALLPGPGFKECAKHIPLVLKTPYTTSLPATSRLVPPTFLPMPQQTLGAHIASAAISREKLENSIALSKAAVYIMLEALQRAETSLQTLSEIRIRTEALATKAENKNTTTAELRRELADWTFKSMDSYKEHEGAIEDAWKGWRSAMAGIVKAGQSRKAHEEIMASLQHMKNEHRRQKERHRVRRVRIAIEKENDEVMGELLDAVGGTEEMLRGALKRLNDHKRVRDWVDKEFKKASTAAREAIAESTRKER</sequence>
<dbReference type="OrthoDB" id="10553140at2759"/>
<proteinExistence type="predicted"/>
<organism evidence="2 3">
    <name type="scientific">Melanomma pulvis-pyrius CBS 109.77</name>
    <dbReference type="NCBI Taxonomy" id="1314802"/>
    <lineage>
        <taxon>Eukaryota</taxon>
        <taxon>Fungi</taxon>
        <taxon>Dikarya</taxon>
        <taxon>Ascomycota</taxon>
        <taxon>Pezizomycotina</taxon>
        <taxon>Dothideomycetes</taxon>
        <taxon>Pleosporomycetidae</taxon>
        <taxon>Pleosporales</taxon>
        <taxon>Melanommataceae</taxon>
        <taxon>Melanomma</taxon>
    </lineage>
</organism>
<keyword evidence="3" id="KW-1185">Reference proteome</keyword>
<dbReference type="AlphaFoldDB" id="A0A6A6XES5"/>
<dbReference type="Proteomes" id="UP000799757">
    <property type="component" value="Unassembled WGS sequence"/>
</dbReference>
<reference evidence="2" key="1">
    <citation type="journal article" date="2020" name="Stud. Mycol.">
        <title>101 Dothideomycetes genomes: a test case for predicting lifestyles and emergence of pathogens.</title>
        <authorList>
            <person name="Haridas S."/>
            <person name="Albert R."/>
            <person name="Binder M."/>
            <person name="Bloem J."/>
            <person name="Labutti K."/>
            <person name="Salamov A."/>
            <person name="Andreopoulos B."/>
            <person name="Baker S."/>
            <person name="Barry K."/>
            <person name="Bills G."/>
            <person name="Bluhm B."/>
            <person name="Cannon C."/>
            <person name="Castanera R."/>
            <person name="Culley D."/>
            <person name="Daum C."/>
            <person name="Ezra D."/>
            <person name="Gonzalez J."/>
            <person name="Henrissat B."/>
            <person name="Kuo A."/>
            <person name="Liang C."/>
            <person name="Lipzen A."/>
            <person name="Lutzoni F."/>
            <person name="Magnuson J."/>
            <person name="Mondo S."/>
            <person name="Nolan M."/>
            <person name="Ohm R."/>
            <person name="Pangilinan J."/>
            <person name="Park H.-J."/>
            <person name="Ramirez L."/>
            <person name="Alfaro M."/>
            <person name="Sun H."/>
            <person name="Tritt A."/>
            <person name="Yoshinaga Y."/>
            <person name="Zwiers L.-H."/>
            <person name="Turgeon B."/>
            <person name="Goodwin S."/>
            <person name="Spatafora J."/>
            <person name="Crous P."/>
            <person name="Grigoriev I."/>
        </authorList>
    </citation>
    <scope>NUCLEOTIDE SEQUENCE</scope>
    <source>
        <strain evidence="2">CBS 109.77</strain>
    </source>
</reference>
<feature type="coiled-coil region" evidence="1">
    <location>
        <begin position="166"/>
        <end position="193"/>
    </location>
</feature>
<dbReference type="EMBL" id="MU001880">
    <property type="protein sequence ID" value="KAF2794768.1"/>
    <property type="molecule type" value="Genomic_DNA"/>
</dbReference>
<evidence type="ECO:0000256" key="1">
    <source>
        <dbReference type="SAM" id="Coils"/>
    </source>
</evidence>
<accession>A0A6A6XES5</accession>
<gene>
    <name evidence="2" type="ORF">K505DRAFT_336634</name>
</gene>